<name>A0A9D4QEL3_RHISA</name>
<dbReference type="SUPFAM" id="SSF57667">
    <property type="entry name" value="beta-beta-alpha zinc fingers"/>
    <property type="match status" value="1"/>
</dbReference>
<reference evidence="8" key="2">
    <citation type="submission" date="2021-09" db="EMBL/GenBank/DDBJ databases">
        <authorList>
            <person name="Jia N."/>
            <person name="Wang J."/>
            <person name="Shi W."/>
            <person name="Du L."/>
            <person name="Sun Y."/>
            <person name="Zhan W."/>
            <person name="Jiang J."/>
            <person name="Wang Q."/>
            <person name="Zhang B."/>
            <person name="Ji P."/>
            <person name="Sakyi L.B."/>
            <person name="Cui X."/>
            <person name="Yuan T."/>
            <person name="Jiang B."/>
            <person name="Yang W."/>
            <person name="Lam T.T.-Y."/>
            <person name="Chang Q."/>
            <person name="Ding S."/>
            <person name="Wang X."/>
            <person name="Zhu J."/>
            <person name="Ruan X."/>
            <person name="Zhao L."/>
            <person name="Wei J."/>
            <person name="Que T."/>
            <person name="Du C."/>
            <person name="Cheng J."/>
            <person name="Dai P."/>
            <person name="Han X."/>
            <person name="Huang E."/>
            <person name="Gao Y."/>
            <person name="Liu J."/>
            <person name="Shao H."/>
            <person name="Ye R."/>
            <person name="Li L."/>
            <person name="Wei W."/>
            <person name="Wang X."/>
            <person name="Wang C."/>
            <person name="Huo Q."/>
            <person name="Li W."/>
            <person name="Guo W."/>
            <person name="Chen H."/>
            <person name="Chen S."/>
            <person name="Zhou L."/>
            <person name="Zhou L."/>
            <person name="Ni X."/>
            <person name="Tian J."/>
            <person name="Zhou Y."/>
            <person name="Sheng Y."/>
            <person name="Liu T."/>
            <person name="Pan Y."/>
            <person name="Xia L."/>
            <person name="Li J."/>
            <person name="Zhao F."/>
            <person name="Cao W."/>
        </authorList>
    </citation>
    <scope>NUCLEOTIDE SEQUENCE</scope>
    <source>
        <strain evidence="8">Rsan-2018</strain>
        <tissue evidence="8">Larvae</tissue>
    </source>
</reference>
<dbReference type="GO" id="GO:0000785">
    <property type="term" value="C:chromatin"/>
    <property type="evidence" value="ECO:0007669"/>
    <property type="project" value="TreeGrafter"/>
</dbReference>
<evidence type="ECO:0000256" key="2">
    <source>
        <dbReference type="ARBA" id="ARBA00022737"/>
    </source>
</evidence>
<dbReference type="GO" id="GO:0031519">
    <property type="term" value="C:PcG protein complex"/>
    <property type="evidence" value="ECO:0007669"/>
    <property type="project" value="TreeGrafter"/>
</dbReference>
<accession>A0A9D4QEL3</accession>
<feature type="domain" description="C2H2-type" evidence="7">
    <location>
        <begin position="79"/>
        <end position="106"/>
    </location>
</feature>
<dbReference type="PROSITE" id="PS00028">
    <property type="entry name" value="ZINC_FINGER_C2H2_1"/>
    <property type="match status" value="1"/>
</dbReference>
<dbReference type="InterPro" id="IPR013087">
    <property type="entry name" value="Znf_C2H2_type"/>
</dbReference>
<evidence type="ECO:0000256" key="3">
    <source>
        <dbReference type="ARBA" id="ARBA00022771"/>
    </source>
</evidence>
<protein>
    <recommendedName>
        <fullName evidence="7">C2H2-type domain-containing protein</fullName>
    </recommendedName>
</protein>
<dbReference type="EMBL" id="JABSTV010001246">
    <property type="protein sequence ID" value="KAH7976846.1"/>
    <property type="molecule type" value="Genomic_DNA"/>
</dbReference>
<organism evidence="8 9">
    <name type="scientific">Rhipicephalus sanguineus</name>
    <name type="common">Brown dog tick</name>
    <name type="synonym">Ixodes sanguineus</name>
    <dbReference type="NCBI Taxonomy" id="34632"/>
    <lineage>
        <taxon>Eukaryota</taxon>
        <taxon>Metazoa</taxon>
        <taxon>Ecdysozoa</taxon>
        <taxon>Arthropoda</taxon>
        <taxon>Chelicerata</taxon>
        <taxon>Arachnida</taxon>
        <taxon>Acari</taxon>
        <taxon>Parasitiformes</taxon>
        <taxon>Ixodida</taxon>
        <taxon>Ixodoidea</taxon>
        <taxon>Ixodidae</taxon>
        <taxon>Rhipicephalinae</taxon>
        <taxon>Rhipicephalus</taxon>
        <taxon>Rhipicephalus</taxon>
    </lineage>
</organism>
<dbReference type="PROSITE" id="PS50157">
    <property type="entry name" value="ZINC_FINGER_C2H2_2"/>
    <property type="match status" value="2"/>
</dbReference>
<proteinExistence type="predicted"/>
<dbReference type="GO" id="GO:0005667">
    <property type="term" value="C:transcription regulator complex"/>
    <property type="evidence" value="ECO:0007669"/>
    <property type="project" value="TreeGrafter"/>
</dbReference>
<evidence type="ECO:0000256" key="1">
    <source>
        <dbReference type="ARBA" id="ARBA00022723"/>
    </source>
</evidence>
<dbReference type="VEuPathDB" id="VectorBase:RSAN_030471"/>
<dbReference type="SMART" id="SM00355">
    <property type="entry name" value="ZnF_C2H2"/>
    <property type="match status" value="2"/>
</dbReference>
<keyword evidence="9" id="KW-1185">Reference proteome</keyword>
<evidence type="ECO:0000256" key="5">
    <source>
        <dbReference type="ARBA" id="ARBA00023242"/>
    </source>
</evidence>
<keyword evidence="1" id="KW-0479">Metal-binding</keyword>
<dbReference type="PANTHER" id="PTHR14003:SF23">
    <property type="entry name" value="ZINC FINGER PROTEIN 143"/>
    <property type="match status" value="1"/>
</dbReference>
<dbReference type="GO" id="GO:0008270">
    <property type="term" value="F:zinc ion binding"/>
    <property type="evidence" value="ECO:0007669"/>
    <property type="project" value="UniProtKB-KW"/>
</dbReference>
<evidence type="ECO:0000313" key="9">
    <source>
        <dbReference type="Proteomes" id="UP000821837"/>
    </source>
</evidence>
<sequence length="111" mass="12347">MSAHTSVTTAARPSSRRATWHSMSACTLTCPLCVARLAGYLVWPLTRKGICGSVVCSYNTLSGNAMKKHQRIHTDECPYKCDYCGKAFVQKSNFLAHVRTHTGERPFQCHL</sequence>
<keyword evidence="2" id="KW-0677">Repeat</keyword>
<reference evidence="8" key="1">
    <citation type="journal article" date="2020" name="Cell">
        <title>Large-Scale Comparative Analyses of Tick Genomes Elucidate Their Genetic Diversity and Vector Capacities.</title>
        <authorList>
            <consortium name="Tick Genome and Microbiome Consortium (TIGMIC)"/>
            <person name="Jia N."/>
            <person name="Wang J."/>
            <person name="Shi W."/>
            <person name="Du L."/>
            <person name="Sun Y."/>
            <person name="Zhan W."/>
            <person name="Jiang J.F."/>
            <person name="Wang Q."/>
            <person name="Zhang B."/>
            <person name="Ji P."/>
            <person name="Bell-Sakyi L."/>
            <person name="Cui X.M."/>
            <person name="Yuan T.T."/>
            <person name="Jiang B.G."/>
            <person name="Yang W.F."/>
            <person name="Lam T.T."/>
            <person name="Chang Q.C."/>
            <person name="Ding S.J."/>
            <person name="Wang X.J."/>
            <person name="Zhu J.G."/>
            <person name="Ruan X.D."/>
            <person name="Zhao L."/>
            <person name="Wei J.T."/>
            <person name="Ye R.Z."/>
            <person name="Que T.C."/>
            <person name="Du C.H."/>
            <person name="Zhou Y.H."/>
            <person name="Cheng J.X."/>
            <person name="Dai P.F."/>
            <person name="Guo W.B."/>
            <person name="Han X.H."/>
            <person name="Huang E.J."/>
            <person name="Li L.F."/>
            <person name="Wei W."/>
            <person name="Gao Y.C."/>
            <person name="Liu J.Z."/>
            <person name="Shao H.Z."/>
            <person name="Wang X."/>
            <person name="Wang C.C."/>
            <person name="Yang T.C."/>
            <person name="Huo Q.B."/>
            <person name="Li W."/>
            <person name="Chen H.Y."/>
            <person name="Chen S.E."/>
            <person name="Zhou L.G."/>
            <person name="Ni X.B."/>
            <person name="Tian J.H."/>
            <person name="Sheng Y."/>
            <person name="Liu T."/>
            <person name="Pan Y.S."/>
            <person name="Xia L.Y."/>
            <person name="Li J."/>
            <person name="Zhao F."/>
            <person name="Cao W.C."/>
        </authorList>
    </citation>
    <scope>NUCLEOTIDE SEQUENCE</scope>
    <source>
        <strain evidence="8">Rsan-2018</strain>
    </source>
</reference>
<dbReference type="FunFam" id="3.30.160.60:FF:002343">
    <property type="entry name" value="Zinc finger protein 33A"/>
    <property type="match status" value="1"/>
</dbReference>
<dbReference type="GO" id="GO:0000981">
    <property type="term" value="F:DNA-binding transcription factor activity, RNA polymerase II-specific"/>
    <property type="evidence" value="ECO:0007669"/>
    <property type="project" value="TreeGrafter"/>
</dbReference>
<dbReference type="Proteomes" id="UP000821837">
    <property type="component" value="Chromosome 10"/>
</dbReference>
<dbReference type="Pfam" id="PF00096">
    <property type="entry name" value="zf-C2H2"/>
    <property type="match status" value="1"/>
</dbReference>
<evidence type="ECO:0000256" key="4">
    <source>
        <dbReference type="ARBA" id="ARBA00022833"/>
    </source>
</evidence>
<evidence type="ECO:0000259" key="7">
    <source>
        <dbReference type="PROSITE" id="PS50157"/>
    </source>
</evidence>
<dbReference type="Gene3D" id="3.30.160.60">
    <property type="entry name" value="Classic Zinc Finger"/>
    <property type="match status" value="1"/>
</dbReference>
<keyword evidence="5" id="KW-0539">Nucleus</keyword>
<keyword evidence="4" id="KW-0862">Zinc</keyword>
<comment type="caution">
    <text evidence="8">The sequence shown here is derived from an EMBL/GenBank/DDBJ whole genome shotgun (WGS) entry which is preliminary data.</text>
</comment>
<keyword evidence="3 6" id="KW-0863">Zinc-finger</keyword>
<dbReference type="GO" id="GO:0000978">
    <property type="term" value="F:RNA polymerase II cis-regulatory region sequence-specific DNA binding"/>
    <property type="evidence" value="ECO:0007669"/>
    <property type="project" value="TreeGrafter"/>
</dbReference>
<dbReference type="PANTHER" id="PTHR14003">
    <property type="entry name" value="TRANSCRIPTIONAL REPRESSOR PROTEIN YY"/>
    <property type="match status" value="1"/>
</dbReference>
<dbReference type="InterPro" id="IPR036236">
    <property type="entry name" value="Znf_C2H2_sf"/>
</dbReference>
<evidence type="ECO:0000256" key="6">
    <source>
        <dbReference type="PROSITE-ProRule" id="PRU00042"/>
    </source>
</evidence>
<feature type="domain" description="C2H2-type" evidence="7">
    <location>
        <begin position="49"/>
        <end position="78"/>
    </location>
</feature>
<gene>
    <name evidence="8" type="ORF">HPB52_020480</name>
</gene>
<evidence type="ECO:0000313" key="8">
    <source>
        <dbReference type="EMBL" id="KAH7976846.1"/>
    </source>
</evidence>
<dbReference type="AlphaFoldDB" id="A0A9D4QEL3"/>